<proteinExistence type="predicted"/>
<evidence type="ECO:0000313" key="2">
    <source>
        <dbReference type="EMBL" id="KAF4494794.1"/>
    </source>
</evidence>
<dbReference type="Proteomes" id="UP000737391">
    <property type="component" value="Unassembled WGS sequence"/>
</dbReference>
<keyword evidence="3" id="KW-1185">Reference proteome</keyword>
<protein>
    <submittedName>
        <fullName evidence="2">Uncharacterized protein</fullName>
    </submittedName>
</protein>
<organism evidence="2 3">
    <name type="scientific">Fusarium agapanthi</name>
    <dbReference type="NCBI Taxonomy" id="1803897"/>
    <lineage>
        <taxon>Eukaryota</taxon>
        <taxon>Fungi</taxon>
        <taxon>Dikarya</taxon>
        <taxon>Ascomycota</taxon>
        <taxon>Pezizomycotina</taxon>
        <taxon>Sordariomycetes</taxon>
        <taxon>Hypocreomycetidae</taxon>
        <taxon>Hypocreales</taxon>
        <taxon>Nectriaceae</taxon>
        <taxon>Fusarium</taxon>
        <taxon>Fusarium fujikuroi species complex</taxon>
    </lineage>
</organism>
<name>A0A9P5E9G7_9HYPO</name>
<evidence type="ECO:0000313" key="3">
    <source>
        <dbReference type="Proteomes" id="UP000737391"/>
    </source>
</evidence>
<dbReference type="PANTHER" id="PTHR38166:SF1">
    <property type="entry name" value="C2H2-TYPE DOMAIN-CONTAINING PROTEIN"/>
    <property type="match status" value="1"/>
</dbReference>
<accession>A0A9P5E9G7</accession>
<dbReference type="EMBL" id="LUFC02000729">
    <property type="protein sequence ID" value="KAF4494794.1"/>
    <property type="molecule type" value="Genomic_DNA"/>
</dbReference>
<dbReference type="AlphaFoldDB" id="A0A9P5E9G7"/>
<evidence type="ECO:0000256" key="1">
    <source>
        <dbReference type="SAM" id="MobiDB-lite"/>
    </source>
</evidence>
<comment type="caution">
    <text evidence="2">The sequence shown here is derived from an EMBL/GenBank/DDBJ whole genome shotgun (WGS) entry which is preliminary data.</text>
</comment>
<reference evidence="2" key="1">
    <citation type="submission" date="2020-01" db="EMBL/GenBank/DDBJ databases">
        <title>Identification and distribution of gene clusters putatively required for synthesis of sphingolipid metabolism inhibitors in phylogenetically diverse species of the filamentous fungus Fusarium.</title>
        <authorList>
            <person name="Kim H.-S."/>
            <person name="Busman M."/>
            <person name="Brown D.W."/>
            <person name="Divon H."/>
            <person name="Uhlig S."/>
            <person name="Proctor R.H."/>
        </authorList>
    </citation>
    <scope>NUCLEOTIDE SEQUENCE</scope>
    <source>
        <strain evidence="2">NRRL 31653</strain>
    </source>
</reference>
<dbReference type="OrthoDB" id="3521097at2759"/>
<gene>
    <name evidence="2" type="ORF">FAGAP_9069</name>
</gene>
<feature type="region of interest" description="Disordered" evidence="1">
    <location>
        <begin position="125"/>
        <end position="209"/>
    </location>
</feature>
<dbReference type="PANTHER" id="PTHR38166">
    <property type="entry name" value="C2H2-TYPE DOMAIN-CONTAINING PROTEIN-RELATED"/>
    <property type="match status" value="1"/>
</dbReference>
<sequence length="410" mass="45665">MPAASLTLSHRYKLSKTDCKPSPTAVFHKRLTNSHSDVYQRTRHIVQAKLNPTAKETWDTASKDGGDDGAPIDHKPYNALVLLFNPGYRRAGNLFPARLRTPKNALNADSGYQVDLGPALRIGPLPTFDRTPQALGIPSTGDHYRAATGESSTQKRPPASPGKSSSTSKKQRKGSSHHDGRAQSDTGSGDDEDEGDRPSRDGLRFPLPNDSPDRLSFACPFCKNDRRRYKECIGLQITAMSYVIQHIRRRHVLKEVSVDVQETTPSMGDITYRKKRRNLKKIVYYCARCREEFRGSGADVRWGHHAPCQERSIAQAGVLLPGELELLQIELRKVRTVPEKWEKMWTTLFPGIPVPSPYNEAEGTVSVGDVAQLNSFDVLQLQPIPSAFNWGGDGFFDFLPNNNPDLGYTN</sequence>